<proteinExistence type="predicted"/>
<keyword evidence="3" id="KW-1185">Reference proteome</keyword>
<gene>
    <name evidence="2" type="ORF">CSAL01_07003</name>
</gene>
<evidence type="ECO:0000313" key="2">
    <source>
        <dbReference type="EMBL" id="KXH41279.1"/>
    </source>
</evidence>
<sequence>MALPRALASTTWRAVAANPSAPASRAVFFAQRCYATRAAKTTAAAAPATATKSTTAAKKTTTTTKKSVSTSAASKKAAAASKTTSASTKAMALGHEAKVMPDFEGAKKAAEAEKEASSEIHLGAKLPHSISRQHNTRTKQSYDKDPADDDACDSACSN</sequence>
<evidence type="ECO:0000313" key="3">
    <source>
        <dbReference type="Proteomes" id="UP000070121"/>
    </source>
</evidence>
<protein>
    <submittedName>
        <fullName evidence="2">Uncharacterized protein</fullName>
    </submittedName>
</protein>
<comment type="caution">
    <text evidence="2">The sequence shown here is derived from an EMBL/GenBank/DDBJ whole genome shotgun (WGS) entry which is preliminary data.</text>
</comment>
<name>A0A135SZE5_9PEZI</name>
<reference evidence="2 3" key="1">
    <citation type="submission" date="2014-02" db="EMBL/GenBank/DDBJ databases">
        <title>The genome sequence of Colletotrichum salicis CBS 607.94.</title>
        <authorList>
            <person name="Baroncelli R."/>
            <person name="Thon M.R."/>
        </authorList>
    </citation>
    <scope>NUCLEOTIDE SEQUENCE [LARGE SCALE GENOMIC DNA]</scope>
    <source>
        <strain evidence="2 3">CBS 607.94</strain>
    </source>
</reference>
<accession>A0A135SZE5</accession>
<dbReference type="OrthoDB" id="3784821at2759"/>
<evidence type="ECO:0000256" key="1">
    <source>
        <dbReference type="SAM" id="MobiDB-lite"/>
    </source>
</evidence>
<dbReference type="AlphaFoldDB" id="A0A135SZE5"/>
<feature type="compositionally biased region" description="Basic and acidic residues" evidence="1">
    <location>
        <begin position="95"/>
        <end position="118"/>
    </location>
</feature>
<feature type="region of interest" description="Disordered" evidence="1">
    <location>
        <begin position="44"/>
        <end position="158"/>
    </location>
</feature>
<organism evidence="2 3">
    <name type="scientific">Colletotrichum salicis</name>
    <dbReference type="NCBI Taxonomy" id="1209931"/>
    <lineage>
        <taxon>Eukaryota</taxon>
        <taxon>Fungi</taxon>
        <taxon>Dikarya</taxon>
        <taxon>Ascomycota</taxon>
        <taxon>Pezizomycotina</taxon>
        <taxon>Sordariomycetes</taxon>
        <taxon>Hypocreomycetidae</taxon>
        <taxon>Glomerellales</taxon>
        <taxon>Glomerellaceae</taxon>
        <taxon>Colletotrichum</taxon>
        <taxon>Colletotrichum acutatum species complex</taxon>
    </lineage>
</organism>
<dbReference type="EMBL" id="JFFI01002169">
    <property type="protein sequence ID" value="KXH41279.1"/>
    <property type="molecule type" value="Genomic_DNA"/>
</dbReference>
<dbReference type="Proteomes" id="UP000070121">
    <property type="component" value="Unassembled WGS sequence"/>
</dbReference>
<dbReference type="STRING" id="1209931.A0A135SZE5"/>
<feature type="compositionally biased region" description="Low complexity" evidence="1">
    <location>
        <begin position="44"/>
        <end position="90"/>
    </location>
</feature>